<evidence type="ECO:0000313" key="2">
    <source>
        <dbReference type="Proteomes" id="UP001187192"/>
    </source>
</evidence>
<proteinExistence type="predicted"/>
<dbReference type="Proteomes" id="UP001187192">
    <property type="component" value="Unassembled WGS sequence"/>
</dbReference>
<name>A0AA87ZP72_FICCA</name>
<comment type="caution">
    <text evidence="1">The sequence shown here is derived from an EMBL/GenBank/DDBJ whole genome shotgun (WGS) entry which is preliminary data.</text>
</comment>
<evidence type="ECO:0000313" key="1">
    <source>
        <dbReference type="EMBL" id="GMN37712.1"/>
    </source>
</evidence>
<sequence>MLLSVVPITKEDFRIHNYGITDEDSFAHLDLRFKFFSLSDQVSGVLGQTYRPDYVSRVKVGVKMPVMGGDREFKTSSLFASDCAIARFKGGVGDGDGGSLEGLELLPSLSCSSGLDGRGVVCKK</sequence>
<keyword evidence="2" id="KW-1185">Reference proteome</keyword>
<gene>
    <name evidence="1" type="ORF">TIFTF001_007067</name>
</gene>
<organism evidence="1 2">
    <name type="scientific">Ficus carica</name>
    <name type="common">Common fig</name>
    <dbReference type="NCBI Taxonomy" id="3494"/>
    <lineage>
        <taxon>Eukaryota</taxon>
        <taxon>Viridiplantae</taxon>
        <taxon>Streptophyta</taxon>
        <taxon>Embryophyta</taxon>
        <taxon>Tracheophyta</taxon>
        <taxon>Spermatophyta</taxon>
        <taxon>Magnoliopsida</taxon>
        <taxon>eudicotyledons</taxon>
        <taxon>Gunneridae</taxon>
        <taxon>Pentapetalae</taxon>
        <taxon>rosids</taxon>
        <taxon>fabids</taxon>
        <taxon>Rosales</taxon>
        <taxon>Moraceae</taxon>
        <taxon>Ficeae</taxon>
        <taxon>Ficus</taxon>
    </lineage>
</organism>
<accession>A0AA87ZP72</accession>
<dbReference type="InterPro" id="IPR009646">
    <property type="entry name" value="Root_cap"/>
</dbReference>
<protein>
    <submittedName>
        <fullName evidence="1">Uncharacterized protein</fullName>
    </submittedName>
</protein>
<dbReference type="Pfam" id="PF06830">
    <property type="entry name" value="Root_cap"/>
    <property type="match status" value="1"/>
</dbReference>
<dbReference type="PANTHER" id="PTHR31656">
    <property type="entry name" value="ROOT CAP DOMAIN-CONTAINING PROTEIN"/>
    <property type="match status" value="1"/>
</dbReference>
<reference evidence="1" key="1">
    <citation type="submission" date="2023-07" db="EMBL/GenBank/DDBJ databases">
        <title>draft genome sequence of fig (Ficus carica).</title>
        <authorList>
            <person name="Takahashi T."/>
            <person name="Nishimura K."/>
        </authorList>
    </citation>
    <scope>NUCLEOTIDE SEQUENCE</scope>
</reference>
<dbReference type="EMBL" id="BTGU01000007">
    <property type="protein sequence ID" value="GMN37712.1"/>
    <property type="molecule type" value="Genomic_DNA"/>
</dbReference>
<dbReference type="AlphaFoldDB" id="A0AA87ZP72"/>